<sequence>MTATPAIIKLLNGCVDLHCHSGPNPFPRRIDHAEAAKDGERLGMRGVLVKSHHHNTVMDLLAMKDRLATISTPVFGGITLNSMVGGINPQAVAMSLRMGGRAVWFPTFSAGRHIDCHPEGVGFPTASVEVPSSRVDVHGADGELIPQVHEVLDLVKESGAMVTGGHMETESITQLFAAAKDKGVTRMLLNHPDYVIGADEAKCRELVGYGAFIEHETGFYDPEGTKKWDPKILLDWIGKIGPEHTVIASDLGQKDRPLPVDSYVRVATALLDLGLDERSLRQIFCDNPAFLLGLEDRR</sequence>
<gene>
    <name evidence="1" type="ORF">GCM10009539_29370</name>
</gene>
<dbReference type="Gene3D" id="3.20.20.140">
    <property type="entry name" value="Metal-dependent hydrolases"/>
    <property type="match status" value="1"/>
</dbReference>
<dbReference type="SUPFAM" id="SSF51556">
    <property type="entry name" value="Metallo-dependent hydrolases"/>
    <property type="match status" value="1"/>
</dbReference>
<accession>A0ABN0U8C9</accession>
<dbReference type="RefSeq" id="WP_344649359.1">
    <property type="nucleotide sequence ID" value="NZ_BAAAGX010000010.1"/>
</dbReference>
<comment type="caution">
    <text evidence="1">The sequence shown here is derived from an EMBL/GenBank/DDBJ whole genome shotgun (WGS) entry which is preliminary data.</text>
</comment>
<evidence type="ECO:0000313" key="2">
    <source>
        <dbReference type="Proteomes" id="UP001500967"/>
    </source>
</evidence>
<dbReference type="Pfam" id="PF19799">
    <property type="entry name" value="DUF6282"/>
    <property type="match status" value="1"/>
</dbReference>
<organism evidence="1 2">
    <name type="scientific">Cryptosporangium japonicum</name>
    <dbReference type="NCBI Taxonomy" id="80872"/>
    <lineage>
        <taxon>Bacteria</taxon>
        <taxon>Bacillati</taxon>
        <taxon>Actinomycetota</taxon>
        <taxon>Actinomycetes</taxon>
        <taxon>Cryptosporangiales</taxon>
        <taxon>Cryptosporangiaceae</taxon>
        <taxon>Cryptosporangium</taxon>
    </lineage>
</organism>
<reference evidence="1 2" key="1">
    <citation type="journal article" date="2019" name="Int. J. Syst. Evol. Microbiol.">
        <title>The Global Catalogue of Microorganisms (GCM) 10K type strain sequencing project: providing services to taxonomists for standard genome sequencing and annotation.</title>
        <authorList>
            <consortium name="The Broad Institute Genomics Platform"/>
            <consortium name="The Broad Institute Genome Sequencing Center for Infectious Disease"/>
            <person name="Wu L."/>
            <person name="Ma J."/>
        </authorList>
    </citation>
    <scope>NUCLEOTIDE SEQUENCE [LARGE SCALE GENOMIC DNA]</scope>
    <source>
        <strain evidence="1 2">JCM 10425</strain>
    </source>
</reference>
<keyword evidence="2" id="KW-1185">Reference proteome</keyword>
<name>A0ABN0U8C9_9ACTN</name>
<dbReference type="InterPro" id="IPR046249">
    <property type="entry name" value="DUF6282"/>
</dbReference>
<protein>
    <submittedName>
        <fullName evidence="1">DUF6282 family protein</fullName>
    </submittedName>
</protein>
<dbReference type="InterPro" id="IPR032466">
    <property type="entry name" value="Metal_Hydrolase"/>
</dbReference>
<evidence type="ECO:0000313" key="1">
    <source>
        <dbReference type="EMBL" id="GAA0242111.1"/>
    </source>
</evidence>
<dbReference type="Proteomes" id="UP001500967">
    <property type="component" value="Unassembled WGS sequence"/>
</dbReference>
<proteinExistence type="predicted"/>
<dbReference type="EMBL" id="BAAAGX010000010">
    <property type="protein sequence ID" value="GAA0242111.1"/>
    <property type="molecule type" value="Genomic_DNA"/>
</dbReference>